<comment type="similarity">
    <text evidence="8">Belongs to the APS kinase family.</text>
</comment>
<comment type="catalytic activity">
    <reaction evidence="1 8">
        <text>adenosine 5'-phosphosulfate + ATP = 3'-phosphoadenylyl sulfate + ADP + H(+)</text>
        <dbReference type="Rhea" id="RHEA:24152"/>
        <dbReference type="ChEBI" id="CHEBI:15378"/>
        <dbReference type="ChEBI" id="CHEBI:30616"/>
        <dbReference type="ChEBI" id="CHEBI:58243"/>
        <dbReference type="ChEBI" id="CHEBI:58339"/>
        <dbReference type="ChEBI" id="CHEBI:456216"/>
        <dbReference type="EC" id="2.7.1.25"/>
    </reaction>
</comment>
<feature type="domain" description="ATP-sulfurylase PUA-like" evidence="11">
    <location>
        <begin position="12"/>
        <end position="167"/>
    </location>
</feature>
<comment type="caution">
    <text evidence="8">Lacks conserved residue(s) required for the propagation of feature annotation.</text>
</comment>
<dbReference type="GO" id="GO:0005737">
    <property type="term" value="C:cytoplasm"/>
    <property type="evidence" value="ECO:0007669"/>
    <property type="project" value="TreeGrafter"/>
</dbReference>
<accession>A0A5K7YDT9</accession>
<dbReference type="Gene3D" id="3.40.50.620">
    <property type="entry name" value="HUPs"/>
    <property type="match status" value="1"/>
</dbReference>
<dbReference type="PANTHER" id="PTHR42700">
    <property type="entry name" value="SULFATE ADENYLYLTRANSFERASE"/>
    <property type="match status" value="1"/>
</dbReference>
<dbReference type="Pfam" id="PF14306">
    <property type="entry name" value="PUA_2"/>
    <property type="match status" value="1"/>
</dbReference>
<evidence type="ECO:0000313" key="12">
    <source>
        <dbReference type="EMBL" id="BBO67238.1"/>
    </source>
</evidence>
<keyword evidence="5 8" id="KW-0547">Nucleotide-binding</keyword>
<dbReference type="SUPFAM" id="SSF52374">
    <property type="entry name" value="Nucleotidylyl transferase"/>
    <property type="match status" value="1"/>
</dbReference>
<dbReference type="InterPro" id="IPR002650">
    <property type="entry name" value="Sulphate_adenylyltransferase"/>
</dbReference>
<evidence type="ECO:0000256" key="3">
    <source>
        <dbReference type="ARBA" id="ARBA00022679"/>
    </source>
</evidence>
<name>A0A5K7YDT9_9BACT</name>
<dbReference type="KEGG" id="dalk:DSCA_11680"/>
<dbReference type="CDD" id="cd00517">
    <property type="entry name" value="ATPS"/>
    <property type="match status" value="1"/>
</dbReference>
<dbReference type="CDD" id="cd02027">
    <property type="entry name" value="APSK"/>
    <property type="match status" value="1"/>
</dbReference>
<dbReference type="InterPro" id="IPR015947">
    <property type="entry name" value="PUA-like_sf"/>
</dbReference>
<dbReference type="SUPFAM" id="SSF52540">
    <property type="entry name" value="P-loop containing nucleoside triphosphate hydrolases"/>
    <property type="match status" value="1"/>
</dbReference>
<dbReference type="Gene3D" id="3.40.50.300">
    <property type="entry name" value="P-loop containing nucleotide triphosphate hydrolases"/>
    <property type="match status" value="1"/>
</dbReference>
<keyword evidence="13" id="KW-1185">Reference proteome</keyword>
<dbReference type="InterPro" id="IPR002891">
    <property type="entry name" value="APS"/>
</dbReference>
<feature type="domain" description="Sulphate adenylyltransferase catalytic" evidence="10">
    <location>
        <begin position="176"/>
        <end position="390"/>
    </location>
</feature>
<dbReference type="EC" id="2.7.1.25" evidence="8"/>
<dbReference type="GO" id="GO:0004781">
    <property type="term" value="F:sulfate adenylyltransferase (ATP) activity"/>
    <property type="evidence" value="ECO:0007669"/>
    <property type="project" value="UniProtKB-EC"/>
</dbReference>
<keyword evidence="8" id="KW-0418">Kinase</keyword>
<dbReference type="InterPro" id="IPR050512">
    <property type="entry name" value="Sulf_AdTrans/APS_kinase"/>
</dbReference>
<dbReference type="GO" id="GO:0019379">
    <property type="term" value="P:sulfate assimilation, phosphoadenylyl sulfate reduction by phosphoadenylyl-sulfate reductase (thioredoxin)"/>
    <property type="evidence" value="ECO:0007669"/>
    <property type="project" value="TreeGrafter"/>
</dbReference>
<dbReference type="InterPro" id="IPR025980">
    <property type="entry name" value="ATP-Sase_PUA-like_dom"/>
</dbReference>
<feature type="domain" description="APS kinase" evidence="9">
    <location>
        <begin position="398"/>
        <end position="550"/>
    </location>
</feature>
<dbReference type="NCBIfam" id="TIGR00339">
    <property type="entry name" value="sopT"/>
    <property type="match status" value="1"/>
</dbReference>
<dbReference type="NCBIfam" id="NF003013">
    <property type="entry name" value="PRK03846.1"/>
    <property type="match status" value="1"/>
</dbReference>
<dbReference type="NCBIfam" id="NF004040">
    <property type="entry name" value="PRK05537.1"/>
    <property type="match status" value="1"/>
</dbReference>
<proteinExistence type="inferred from homology"/>
<keyword evidence="6 8" id="KW-0067">ATP-binding</keyword>
<dbReference type="SUPFAM" id="SSF88697">
    <property type="entry name" value="PUA domain-like"/>
    <property type="match status" value="1"/>
</dbReference>
<dbReference type="Pfam" id="PF01747">
    <property type="entry name" value="ATP-sulfurylase"/>
    <property type="match status" value="1"/>
</dbReference>
<keyword evidence="3 8" id="KW-0808">Transferase</keyword>
<evidence type="ECO:0000256" key="7">
    <source>
        <dbReference type="ARBA" id="ARBA00049370"/>
    </source>
</evidence>
<dbReference type="AlphaFoldDB" id="A0A5K7YDT9"/>
<evidence type="ECO:0000256" key="5">
    <source>
        <dbReference type="ARBA" id="ARBA00022741"/>
    </source>
</evidence>
<dbReference type="InterPro" id="IPR059117">
    <property type="entry name" value="APS_kinase_dom"/>
</dbReference>
<evidence type="ECO:0000256" key="4">
    <source>
        <dbReference type="ARBA" id="ARBA00022695"/>
    </source>
</evidence>
<dbReference type="NCBIfam" id="TIGR00455">
    <property type="entry name" value="apsK"/>
    <property type="match status" value="1"/>
</dbReference>
<feature type="binding site" evidence="8">
    <location>
        <begin position="406"/>
        <end position="413"/>
    </location>
    <ligand>
        <name>ATP</name>
        <dbReference type="ChEBI" id="CHEBI:30616"/>
    </ligand>
</feature>
<protein>
    <recommendedName>
        <fullName evidence="8">Adenylyl-sulfate kinase</fullName>
        <ecNumber evidence="8">2.7.1.25</ecNumber>
    </recommendedName>
    <alternativeName>
        <fullName evidence="8">APS kinase</fullName>
    </alternativeName>
    <alternativeName>
        <fullName evidence="8">ATP adenosine-5'-phosphosulfate 3'-phosphotransferase</fullName>
    </alternativeName>
    <alternativeName>
        <fullName evidence="8">Adenosine-5'-phosphosulfate kinase</fullName>
    </alternativeName>
</protein>
<dbReference type="Pfam" id="PF01583">
    <property type="entry name" value="APS_kinase"/>
    <property type="match status" value="1"/>
</dbReference>
<evidence type="ECO:0000256" key="8">
    <source>
        <dbReference type="HAMAP-Rule" id="MF_00065"/>
    </source>
</evidence>
<dbReference type="OrthoDB" id="9804504at2"/>
<dbReference type="GO" id="GO:0070814">
    <property type="term" value="P:hydrogen sulfide biosynthetic process"/>
    <property type="evidence" value="ECO:0007669"/>
    <property type="project" value="UniProtKB-UniRule"/>
</dbReference>
<comment type="pathway">
    <text evidence="2 8">Sulfur metabolism; hydrogen sulfide biosynthesis; sulfite from sulfate: step 2/3.</text>
</comment>
<dbReference type="PANTHER" id="PTHR42700:SF1">
    <property type="entry name" value="SULFATE ADENYLYLTRANSFERASE"/>
    <property type="match status" value="1"/>
</dbReference>
<keyword evidence="4 12" id="KW-0548">Nucleotidyltransferase</keyword>
<dbReference type="Proteomes" id="UP000427906">
    <property type="component" value="Chromosome"/>
</dbReference>
<dbReference type="EMBL" id="AP021874">
    <property type="protein sequence ID" value="BBO67238.1"/>
    <property type="molecule type" value="Genomic_DNA"/>
</dbReference>
<dbReference type="InterPro" id="IPR024951">
    <property type="entry name" value="Sulfurylase_cat_dom"/>
</dbReference>
<comment type="catalytic activity">
    <reaction evidence="7">
        <text>sulfate + ATP + H(+) = adenosine 5'-phosphosulfate + diphosphate</text>
        <dbReference type="Rhea" id="RHEA:18133"/>
        <dbReference type="ChEBI" id="CHEBI:15378"/>
        <dbReference type="ChEBI" id="CHEBI:16189"/>
        <dbReference type="ChEBI" id="CHEBI:30616"/>
        <dbReference type="ChEBI" id="CHEBI:33019"/>
        <dbReference type="ChEBI" id="CHEBI:58243"/>
        <dbReference type="EC" id="2.7.7.4"/>
    </reaction>
</comment>
<evidence type="ECO:0000313" key="13">
    <source>
        <dbReference type="Proteomes" id="UP000427906"/>
    </source>
</evidence>
<dbReference type="FunFam" id="3.40.50.300:FF:000802">
    <property type="entry name" value="Sulfate adenylyltransferase"/>
    <property type="match status" value="1"/>
</dbReference>
<dbReference type="InterPro" id="IPR014729">
    <property type="entry name" value="Rossmann-like_a/b/a_fold"/>
</dbReference>
<evidence type="ECO:0000256" key="1">
    <source>
        <dbReference type="ARBA" id="ARBA00001823"/>
    </source>
</evidence>
<dbReference type="GO" id="GO:0004020">
    <property type="term" value="F:adenylylsulfate kinase activity"/>
    <property type="evidence" value="ECO:0007669"/>
    <property type="project" value="UniProtKB-UniRule"/>
</dbReference>
<evidence type="ECO:0000256" key="6">
    <source>
        <dbReference type="ARBA" id="ARBA00022840"/>
    </source>
</evidence>
<comment type="function">
    <text evidence="8">Catalyzes the synthesis of activated sulfate.</text>
</comment>
<evidence type="ECO:0000259" key="10">
    <source>
        <dbReference type="Pfam" id="PF01747"/>
    </source>
</evidence>
<evidence type="ECO:0000259" key="11">
    <source>
        <dbReference type="Pfam" id="PF14306"/>
    </source>
</evidence>
<sequence>MAEMEKTDRYFHGGNYVNLLVDPERAALLKKVSTDLPSITLDDRQLCDFELLTTGAFSPLTGFMNRSNYESVLDRMKLQDGTMWPVPICLDVSETVVRPLEAGQSVAVRDPEGFLLAIMHVEDIWKPDKEKEATLLFGTTERSHPGVAGLFRDAGEYYIGGTLEVLSLPLHFDFKQLRMTPPEVRSLYKKLGWNRVVGFHTANTIHRPEFEMAIRAMHQSRANLLLLPGVGMTGPGDFDYYTRVRCYRHVVGYFPPESSLMSLLPMSMRMAGPREALLQCIIAKNYGCSHFIVGHRHADPGGQNGMAPFYDSDETQSFVKTSAQELGISVVPFDELVYLPFEDEFCPRDEIEDGTETISLSSLDIRERIRTGRKIPRWATFPEVVGELKKAYPPPKKQGFTIFFTGLSGAGKSTIARVLYAKMLEIGNRPVTLLDGDIVRQNLSNELSFSKEHRDINVRRIGFVASEITKNRGVAICAPIAPYAATRAEIRSSIEACGGFIEVHVATPLDVCEKRDRKGMYAKARAGLIKGYTGIDDPYEIPEAPEVRVDTTGKSPDEAAQEILIYLGQKRFI</sequence>
<dbReference type="Gene3D" id="3.10.400.10">
    <property type="entry name" value="Sulfate adenylyltransferase"/>
    <property type="match status" value="1"/>
</dbReference>
<evidence type="ECO:0000259" key="9">
    <source>
        <dbReference type="Pfam" id="PF01583"/>
    </source>
</evidence>
<keyword evidence="8" id="KW-0597">Phosphoprotein</keyword>
<dbReference type="InterPro" id="IPR027417">
    <property type="entry name" value="P-loop_NTPase"/>
</dbReference>
<dbReference type="HAMAP" id="MF_00065">
    <property type="entry name" value="Adenylyl_sulf_kinase"/>
    <property type="match status" value="1"/>
</dbReference>
<dbReference type="GO" id="GO:0005524">
    <property type="term" value="F:ATP binding"/>
    <property type="evidence" value="ECO:0007669"/>
    <property type="project" value="UniProtKB-UniRule"/>
</dbReference>
<gene>
    <name evidence="12" type="primary">sopT</name>
    <name evidence="8" type="synonym">cysC</name>
    <name evidence="12" type="ORF">DSCA_11680</name>
</gene>
<organism evidence="12 13">
    <name type="scientific">Desulfosarcina alkanivorans</name>
    <dbReference type="NCBI Taxonomy" id="571177"/>
    <lineage>
        <taxon>Bacteria</taxon>
        <taxon>Pseudomonadati</taxon>
        <taxon>Thermodesulfobacteriota</taxon>
        <taxon>Desulfobacteria</taxon>
        <taxon>Desulfobacterales</taxon>
        <taxon>Desulfosarcinaceae</taxon>
        <taxon>Desulfosarcina</taxon>
    </lineage>
</organism>
<dbReference type="GO" id="GO:0010134">
    <property type="term" value="P:sulfate assimilation via adenylyl sulfate reduction"/>
    <property type="evidence" value="ECO:0007669"/>
    <property type="project" value="TreeGrafter"/>
</dbReference>
<dbReference type="UniPathway" id="UPA00140">
    <property type="reaction ID" value="UER00205"/>
</dbReference>
<evidence type="ECO:0000256" key="2">
    <source>
        <dbReference type="ARBA" id="ARBA00004806"/>
    </source>
</evidence>
<reference evidence="12 13" key="1">
    <citation type="submission" date="2019-11" db="EMBL/GenBank/DDBJ databases">
        <title>Comparative genomics of hydrocarbon-degrading Desulfosarcina strains.</title>
        <authorList>
            <person name="Watanabe M."/>
            <person name="Kojima H."/>
            <person name="Fukui M."/>
        </authorList>
    </citation>
    <scope>NUCLEOTIDE SEQUENCE [LARGE SCALE GENOMIC DNA]</scope>
    <source>
        <strain evidence="12 13">PL12</strain>
    </source>
</reference>